<keyword evidence="1" id="KW-0732">Signal</keyword>
<evidence type="ECO:0000256" key="1">
    <source>
        <dbReference type="SAM" id="SignalP"/>
    </source>
</evidence>
<accession>A0A9P7JGR1</accession>
<dbReference type="EMBL" id="JABBWG010000006">
    <property type="protein sequence ID" value="KAG1822051.1"/>
    <property type="molecule type" value="Genomic_DNA"/>
</dbReference>
<evidence type="ECO:0000313" key="2">
    <source>
        <dbReference type="EMBL" id="KAG1822051.1"/>
    </source>
</evidence>
<proteinExistence type="predicted"/>
<dbReference type="GeneID" id="64628929"/>
<name>A0A9P7JGR1_9AGAM</name>
<evidence type="ECO:0000313" key="3">
    <source>
        <dbReference type="Proteomes" id="UP000807769"/>
    </source>
</evidence>
<protein>
    <submittedName>
        <fullName evidence="2">Uncharacterized protein</fullName>
    </submittedName>
</protein>
<keyword evidence="3" id="KW-1185">Reference proteome</keyword>
<dbReference type="Proteomes" id="UP000807769">
    <property type="component" value="Unassembled WGS sequence"/>
</dbReference>
<reference evidence="2" key="1">
    <citation type="journal article" date="2020" name="New Phytol.">
        <title>Comparative genomics reveals dynamic genome evolution in host specialist ectomycorrhizal fungi.</title>
        <authorList>
            <person name="Lofgren L.A."/>
            <person name="Nguyen N.H."/>
            <person name="Vilgalys R."/>
            <person name="Ruytinx J."/>
            <person name="Liao H.L."/>
            <person name="Branco S."/>
            <person name="Kuo A."/>
            <person name="LaButti K."/>
            <person name="Lipzen A."/>
            <person name="Andreopoulos W."/>
            <person name="Pangilinan J."/>
            <person name="Riley R."/>
            <person name="Hundley H."/>
            <person name="Na H."/>
            <person name="Barry K."/>
            <person name="Grigoriev I.V."/>
            <person name="Stajich J.E."/>
            <person name="Kennedy P.G."/>
        </authorList>
    </citation>
    <scope>NUCLEOTIDE SEQUENCE</scope>
    <source>
        <strain evidence="2">MN1</strain>
    </source>
</reference>
<feature type="chain" id="PRO_5040456064" evidence="1">
    <location>
        <begin position="26"/>
        <end position="105"/>
    </location>
</feature>
<gene>
    <name evidence="2" type="ORF">BJ212DRAFT_1335530</name>
</gene>
<dbReference type="OrthoDB" id="619536at2759"/>
<dbReference type="RefSeq" id="XP_041196791.1">
    <property type="nucleotide sequence ID" value="XM_041334912.1"/>
</dbReference>
<feature type="signal peptide" evidence="1">
    <location>
        <begin position="1"/>
        <end position="25"/>
    </location>
</feature>
<organism evidence="2 3">
    <name type="scientific">Suillus subaureus</name>
    <dbReference type="NCBI Taxonomy" id="48587"/>
    <lineage>
        <taxon>Eukaryota</taxon>
        <taxon>Fungi</taxon>
        <taxon>Dikarya</taxon>
        <taxon>Basidiomycota</taxon>
        <taxon>Agaricomycotina</taxon>
        <taxon>Agaricomycetes</taxon>
        <taxon>Agaricomycetidae</taxon>
        <taxon>Boletales</taxon>
        <taxon>Suillineae</taxon>
        <taxon>Suillaceae</taxon>
        <taxon>Suillus</taxon>
    </lineage>
</organism>
<dbReference type="AlphaFoldDB" id="A0A9P7JGR1"/>
<sequence length="105" mass="11910">MFYLLKTFKLMRFLSSLPLPHYTLAAELHQLTSPKTAPTFLDSLLENAEHAGKALDETALFGSYNWNSWRGIVRSFWGVGLILRCVVLGCCSYDILMLLLHGYIV</sequence>
<comment type="caution">
    <text evidence="2">The sequence shown here is derived from an EMBL/GenBank/DDBJ whole genome shotgun (WGS) entry which is preliminary data.</text>
</comment>